<evidence type="ECO:0000259" key="1">
    <source>
        <dbReference type="Pfam" id="PF11706"/>
    </source>
</evidence>
<dbReference type="RefSeq" id="WP_139086809.1">
    <property type="nucleotide sequence ID" value="NZ_VDFR01000011.1"/>
</dbReference>
<evidence type="ECO:0000313" key="3">
    <source>
        <dbReference type="EMBL" id="TNC50914.1"/>
    </source>
</evidence>
<reference evidence="2 4" key="1">
    <citation type="submission" date="2019-05" db="EMBL/GenBank/DDBJ databases">
        <title>Mumia sp. nov., isolated from the intestinal contents of plateau pika (Ochotona curzoniae) in the Qinghai-Tibet plateau of China.</title>
        <authorList>
            <person name="Tian Z."/>
        </authorList>
    </citation>
    <scope>NUCLEOTIDE SEQUENCE [LARGE SCALE GENOMIC DNA]</scope>
    <source>
        <strain evidence="4">527</strain>
        <strain evidence="2">Z527</strain>
    </source>
</reference>
<proteinExistence type="predicted"/>
<protein>
    <recommendedName>
        <fullName evidence="1">Zinc finger CGNR domain-containing protein</fullName>
    </recommendedName>
</protein>
<sequence length="188" mass="20031">MSTETLWTDDHFVAGDLALDFANTVYRRTPELGADLLTGADVLVAWCVHAGLLPAGESPDALPDPEGTLAEARNLRAASWVVFDALRDGRTPPAGAVGTLLATAGRGVDDVVLGADGSARPQGVDGAVAAVALRSLRLVLTPPPQGVRVCDRCGWFFVDTSRGRRRRWCSMRTCGNQAKAAHYRLAHR</sequence>
<evidence type="ECO:0000313" key="4">
    <source>
        <dbReference type="Proteomes" id="UP000306740"/>
    </source>
</evidence>
<dbReference type="EMBL" id="VDFR01000011">
    <property type="protein sequence ID" value="TNC50914.1"/>
    <property type="molecule type" value="Genomic_DNA"/>
</dbReference>
<dbReference type="OrthoDB" id="123307at2"/>
<dbReference type="Proteomes" id="UP000306740">
    <property type="component" value="Unassembled WGS sequence"/>
</dbReference>
<dbReference type="InterPro" id="IPR010852">
    <property type="entry name" value="ABATE"/>
</dbReference>
<dbReference type="AlphaFoldDB" id="A0A5C4MGE7"/>
<comment type="caution">
    <text evidence="2">The sequence shown here is derived from an EMBL/GenBank/DDBJ whole genome shotgun (WGS) entry which is preliminary data.</text>
</comment>
<dbReference type="Pfam" id="PF07336">
    <property type="entry name" value="ABATE"/>
    <property type="match status" value="1"/>
</dbReference>
<dbReference type="PANTHER" id="PTHR35525:SF3">
    <property type="entry name" value="BLL6575 PROTEIN"/>
    <property type="match status" value="1"/>
</dbReference>
<dbReference type="InterPro" id="IPR023286">
    <property type="entry name" value="ABATE_dom_sf"/>
</dbReference>
<dbReference type="SUPFAM" id="SSF160904">
    <property type="entry name" value="Jann2411-like"/>
    <property type="match status" value="1"/>
</dbReference>
<dbReference type="Pfam" id="PF11706">
    <property type="entry name" value="zf-CGNR"/>
    <property type="match status" value="1"/>
</dbReference>
<feature type="domain" description="Zinc finger CGNR" evidence="1">
    <location>
        <begin position="147"/>
        <end position="184"/>
    </location>
</feature>
<dbReference type="Gene3D" id="1.10.3300.10">
    <property type="entry name" value="Jann2411-like domain"/>
    <property type="match status" value="1"/>
</dbReference>
<dbReference type="EMBL" id="VDFR01000106">
    <property type="protein sequence ID" value="TNC41303.1"/>
    <property type="molecule type" value="Genomic_DNA"/>
</dbReference>
<accession>A0A5C4MGE7</accession>
<gene>
    <name evidence="3" type="ORF">FHE65_02765</name>
    <name evidence="2" type="ORF">FHE65_22465</name>
</gene>
<dbReference type="InterPro" id="IPR021005">
    <property type="entry name" value="Znf_CGNR"/>
</dbReference>
<dbReference type="PANTHER" id="PTHR35525">
    <property type="entry name" value="BLL6575 PROTEIN"/>
    <property type="match status" value="1"/>
</dbReference>
<organism evidence="2 4">
    <name type="scientific">Mumia zhuanghuii</name>
    <dbReference type="NCBI Taxonomy" id="2585211"/>
    <lineage>
        <taxon>Bacteria</taxon>
        <taxon>Bacillati</taxon>
        <taxon>Actinomycetota</taxon>
        <taxon>Actinomycetes</taxon>
        <taxon>Propionibacteriales</taxon>
        <taxon>Nocardioidaceae</taxon>
        <taxon>Mumia</taxon>
    </lineage>
</organism>
<name>A0A5C4MGE7_9ACTN</name>
<evidence type="ECO:0000313" key="2">
    <source>
        <dbReference type="EMBL" id="TNC41303.1"/>
    </source>
</evidence>